<organism evidence="2 3">
    <name type="scientific">Permianibacter aggregans</name>
    <dbReference type="NCBI Taxonomy" id="1510150"/>
    <lineage>
        <taxon>Bacteria</taxon>
        <taxon>Pseudomonadati</taxon>
        <taxon>Pseudomonadota</taxon>
        <taxon>Gammaproteobacteria</taxon>
        <taxon>Pseudomonadales</taxon>
        <taxon>Pseudomonadaceae</taxon>
        <taxon>Permianibacter</taxon>
    </lineage>
</organism>
<evidence type="ECO:0000256" key="1">
    <source>
        <dbReference type="SAM" id="Phobius"/>
    </source>
</evidence>
<sequence>MLIAKIVLVLLLIGMLIALFRGLFFLTKDHDKPGSKRLANSLAWRVGIAALLILVIVLSIRLGILVPHGVGG</sequence>
<accession>A0A4R6UMT0</accession>
<dbReference type="InterPro" id="IPR021313">
    <property type="entry name" value="DUF2909"/>
</dbReference>
<dbReference type="Pfam" id="PF11137">
    <property type="entry name" value="DUF2909"/>
    <property type="match status" value="1"/>
</dbReference>
<keyword evidence="1" id="KW-1133">Transmembrane helix</keyword>
<dbReference type="AlphaFoldDB" id="A0A4R6UMT0"/>
<keyword evidence="3" id="KW-1185">Reference proteome</keyword>
<keyword evidence="1" id="KW-0472">Membrane</keyword>
<protein>
    <submittedName>
        <fullName evidence="2">DUF2909 family protein</fullName>
    </submittedName>
</protein>
<evidence type="ECO:0000313" key="2">
    <source>
        <dbReference type="EMBL" id="TDQ48410.1"/>
    </source>
</evidence>
<name>A0A4R6UMT0_9GAMM</name>
<dbReference type="Proteomes" id="UP000295375">
    <property type="component" value="Unassembled WGS sequence"/>
</dbReference>
<feature type="transmembrane region" description="Helical" evidence="1">
    <location>
        <begin position="46"/>
        <end position="66"/>
    </location>
</feature>
<reference evidence="2 3" key="1">
    <citation type="submission" date="2019-03" db="EMBL/GenBank/DDBJ databases">
        <title>Genomic Encyclopedia of Type Strains, Phase IV (KMG-IV): sequencing the most valuable type-strain genomes for metagenomic binning, comparative biology and taxonomic classification.</title>
        <authorList>
            <person name="Goeker M."/>
        </authorList>
    </citation>
    <scope>NUCLEOTIDE SEQUENCE [LARGE SCALE GENOMIC DNA]</scope>
    <source>
        <strain evidence="2 3">DSM 103792</strain>
    </source>
</reference>
<evidence type="ECO:0000313" key="3">
    <source>
        <dbReference type="Proteomes" id="UP000295375"/>
    </source>
</evidence>
<dbReference type="RefSeq" id="WP_198325138.1">
    <property type="nucleotide sequence ID" value="NZ_CP037953.1"/>
</dbReference>
<keyword evidence="1" id="KW-0812">Transmembrane</keyword>
<feature type="transmembrane region" description="Helical" evidence="1">
    <location>
        <begin position="6"/>
        <end position="26"/>
    </location>
</feature>
<comment type="caution">
    <text evidence="2">The sequence shown here is derived from an EMBL/GenBank/DDBJ whole genome shotgun (WGS) entry which is preliminary data.</text>
</comment>
<proteinExistence type="predicted"/>
<gene>
    <name evidence="2" type="ORF">EV696_107147</name>
</gene>
<dbReference type="EMBL" id="SNYM01000007">
    <property type="protein sequence ID" value="TDQ48410.1"/>
    <property type="molecule type" value="Genomic_DNA"/>
</dbReference>